<dbReference type="InterPro" id="IPR041468">
    <property type="entry name" value="HTH_ParB/Spo0J"/>
</dbReference>
<dbReference type="GO" id="GO:0003677">
    <property type="term" value="F:DNA binding"/>
    <property type="evidence" value="ECO:0007669"/>
    <property type="project" value="UniProtKB-KW"/>
</dbReference>
<dbReference type="PANTHER" id="PTHR33375">
    <property type="entry name" value="CHROMOSOME-PARTITIONING PROTEIN PARB-RELATED"/>
    <property type="match status" value="1"/>
</dbReference>
<dbReference type="OrthoDB" id="9802051at2"/>
<dbReference type="InterPro" id="IPR036086">
    <property type="entry name" value="ParB/Sulfiredoxin_sf"/>
</dbReference>
<dbReference type="RefSeq" id="WP_128467594.1">
    <property type="nucleotide sequence ID" value="NZ_CP035108.1"/>
</dbReference>
<dbReference type="Proteomes" id="UP000287502">
    <property type="component" value="Chromosome"/>
</dbReference>
<feature type="domain" description="HTH cro/C1-type" evidence="4">
    <location>
        <begin position="129"/>
        <end position="155"/>
    </location>
</feature>
<proteinExistence type="inferred from homology"/>
<evidence type="ECO:0000256" key="1">
    <source>
        <dbReference type="ARBA" id="ARBA00006295"/>
    </source>
</evidence>
<dbReference type="CDD" id="cd16393">
    <property type="entry name" value="SPO0J_N"/>
    <property type="match status" value="1"/>
</dbReference>
<dbReference type="InterPro" id="IPR001387">
    <property type="entry name" value="Cro/C1-type_HTH"/>
</dbReference>
<evidence type="ECO:0000313" key="5">
    <source>
        <dbReference type="EMBL" id="QAR34289.1"/>
    </source>
</evidence>
<gene>
    <name evidence="5" type="ORF">EP073_12990</name>
</gene>
<dbReference type="InterPro" id="IPR050336">
    <property type="entry name" value="Chromosome_partition/occlusion"/>
</dbReference>
<protein>
    <submittedName>
        <fullName evidence="5">ParB/RepB/Spo0J family partition protein</fullName>
    </submittedName>
</protein>
<dbReference type="Gene3D" id="1.10.10.2830">
    <property type="match status" value="1"/>
</dbReference>
<dbReference type="InterPro" id="IPR003115">
    <property type="entry name" value="ParB_N"/>
</dbReference>
<evidence type="ECO:0000256" key="2">
    <source>
        <dbReference type="ARBA" id="ARBA00022829"/>
    </source>
</evidence>
<organism evidence="5 6">
    <name type="scientific">Geovibrio thiophilus</name>
    <dbReference type="NCBI Taxonomy" id="139438"/>
    <lineage>
        <taxon>Bacteria</taxon>
        <taxon>Pseudomonadati</taxon>
        <taxon>Deferribacterota</taxon>
        <taxon>Deferribacteres</taxon>
        <taxon>Deferribacterales</taxon>
        <taxon>Geovibrionaceae</taxon>
        <taxon>Geovibrio</taxon>
    </lineage>
</organism>
<keyword evidence="2" id="KW-0159">Chromosome partition</keyword>
<dbReference type="FunFam" id="1.10.10.2830:FF:000001">
    <property type="entry name" value="Chromosome partitioning protein ParB"/>
    <property type="match status" value="1"/>
</dbReference>
<dbReference type="AlphaFoldDB" id="A0A3R5XZ54"/>
<dbReference type="GO" id="GO:0005694">
    <property type="term" value="C:chromosome"/>
    <property type="evidence" value="ECO:0007669"/>
    <property type="project" value="TreeGrafter"/>
</dbReference>
<dbReference type="Pfam" id="PF23552">
    <property type="entry name" value="ParB_C"/>
    <property type="match status" value="1"/>
</dbReference>
<dbReference type="InterPro" id="IPR057240">
    <property type="entry name" value="ParB_dimer_C"/>
</dbReference>
<dbReference type="Pfam" id="PF17762">
    <property type="entry name" value="HTH_ParB"/>
    <property type="match status" value="1"/>
</dbReference>
<dbReference type="KEGG" id="gtl:EP073_12990"/>
<dbReference type="PROSITE" id="PS50943">
    <property type="entry name" value="HTH_CROC1"/>
    <property type="match status" value="1"/>
</dbReference>
<dbReference type="InterPro" id="IPR004437">
    <property type="entry name" value="ParB/RepB/Spo0J"/>
</dbReference>
<dbReference type="Pfam" id="PF02195">
    <property type="entry name" value="ParB_N"/>
    <property type="match status" value="1"/>
</dbReference>
<dbReference type="Gene3D" id="3.90.1530.30">
    <property type="match status" value="1"/>
</dbReference>
<dbReference type="SMART" id="SM00470">
    <property type="entry name" value="ParB"/>
    <property type="match status" value="1"/>
</dbReference>
<dbReference type="EMBL" id="CP035108">
    <property type="protein sequence ID" value="QAR34289.1"/>
    <property type="molecule type" value="Genomic_DNA"/>
</dbReference>
<evidence type="ECO:0000259" key="4">
    <source>
        <dbReference type="PROSITE" id="PS50943"/>
    </source>
</evidence>
<accession>A0A3R5XZ54</accession>
<name>A0A3R5XZ54_9BACT</name>
<keyword evidence="6" id="KW-1185">Reference proteome</keyword>
<sequence>MKKNVLGRGLESLIPKNETKAPVGEIDLALIYANANQPRTRFDQEPLDELVASVKEKGIIQPIVLTRTDEGYMIIAGERRFRAAGLAGLKKIPAIIRNVESEAERLELALIENVQRQDLGAYELAAAYKNLMEQHGYTQEEVAKVIGKSRSAVANTLRLLNLPPKVLDAMREDLITEGHARALLGIEDEKKTITALKKVIEGCLSVRETERLVAKLKKEPAQKSDKPAAADVFLMGLKDELEEFFKTRITLKTAKNGGTIEIKYSSDDELDRIIKRIRGEE</sequence>
<dbReference type="NCBIfam" id="TIGR00180">
    <property type="entry name" value="parB_part"/>
    <property type="match status" value="1"/>
</dbReference>
<evidence type="ECO:0000313" key="6">
    <source>
        <dbReference type="Proteomes" id="UP000287502"/>
    </source>
</evidence>
<dbReference type="FunFam" id="3.90.1530.30:FF:000001">
    <property type="entry name" value="Chromosome partitioning protein ParB"/>
    <property type="match status" value="1"/>
</dbReference>
<dbReference type="PANTHER" id="PTHR33375:SF1">
    <property type="entry name" value="CHROMOSOME-PARTITIONING PROTEIN PARB-RELATED"/>
    <property type="match status" value="1"/>
</dbReference>
<evidence type="ECO:0000256" key="3">
    <source>
        <dbReference type="ARBA" id="ARBA00023125"/>
    </source>
</evidence>
<reference evidence="5 6" key="1">
    <citation type="submission" date="2019-01" db="EMBL/GenBank/DDBJ databases">
        <title>Geovibrio thiophilus DSM 11263, complete genome.</title>
        <authorList>
            <person name="Spring S."/>
            <person name="Bunk B."/>
            <person name="Sproer C."/>
        </authorList>
    </citation>
    <scope>NUCLEOTIDE SEQUENCE [LARGE SCALE GENOMIC DNA]</scope>
    <source>
        <strain evidence="5 6">DSM 11263</strain>
    </source>
</reference>
<comment type="similarity">
    <text evidence="1">Belongs to the ParB family.</text>
</comment>
<dbReference type="SUPFAM" id="SSF109709">
    <property type="entry name" value="KorB DNA-binding domain-like"/>
    <property type="match status" value="1"/>
</dbReference>
<dbReference type="GO" id="GO:0045881">
    <property type="term" value="P:positive regulation of sporulation resulting in formation of a cellular spore"/>
    <property type="evidence" value="ECO:0007669"/>
    <property type="project" value="TreeGrafter"/>
</dbReference>
<dbReference type="GO" id="GO:0007059">
    <property type="term" value="P:chromosome segregation"/>
    <property type="evidence" value="ECO:0007669"/>
    <property type="project" value="UniProtKB-KW"/>
</dbReference>
<dbReference type="SUPFAM" id="SSF110849">
    <property type="entry name" value="ParB/Sulfiredoxin"/>
    <property type="match status" value="1"/>
</dbReference>
<keyword evidence="3" id="KW-0238">DNA-binding</keyword>